<gene>
    <name evidence="1" type="ORF">MPL3365_170261</name>
</gene>
<dbReference type="AlphaFoldDB" id="A0A090GTG3"/>
<sequence>MSSFCCAMQPNCAPAQEIGCAFKQQRLLLGAAVLKRNPLVIPLKLRDWSIVAELRDALLLARRNPLSKLRAGAAVSMVLYRSMLSHHRDRRSLDDHILPAKRPTTDTWGQLCRIRDTGTVRLGSC</sequence>
<evidence type="ECO:0000313" key="2">
    <source>
        <dbReference type="Proteomes" id="UP000046122"/>
    </source>
</evidence>
<dbReference type="EMBL" id="CCNE01000009">
    <property type="protein sequence ID" value="CDX53109.1"/>
    <property type="molecule type" value="Genomic_DNA"/>
</dbReference>
<organism evidence="1 2">
    <name type="scientific">Mesorhizobium plurifarium</name>
    <dbReference type="NCBI Taxonomy" id="69974"/>
    <lineage>
        <taxon>Bacteria</taxon>
        <taxon>Pseudomonadati</taxon>
        <taxon>Pseudomonadota</taxon>
        <taxon>Alphaproteobacteria</taxon>
        <taxon>Hyphomicrobiales</taxon>
        <taxon>Phyllobacteriaceae</taxon>
        <taxon>Mesorhizobium</taxon>
    </lineage>
</organism>
<evidence type="ECO:0000313" key="1">
    <source>
        <dbReference type="EMBL" id="CDX53109.1"/>
    </source>
</evidence>
<dbReference type="Proteomes" id="UP000046122">
    <property type="component" value="Unassembled WGS sequence"/>
</dbReference>
<protein>
    <submittedName>
        <fullName evidence="1">Uncharacterized protein</fullName>
    </submittedName>
</protein>
<name>A0A090GTG3_MESPL</name>
<accession>A0A090GTG3</accession>
<proteinExistence type="predicted"/>
<reference evidence="1 2" key="1">
    <citation type="submission" date="2014-08" db="EMBL/GenBank/DDBJ databases">
        <authorList>
            <person name="Moulin Lionel"/>
        </authorList>
    </citation>
    <scope>NUCLEOTIDE SEQUENCE [LARGE SCALE GENOMIC DNA]</scope>
</reference>